<protein>
    <submittedName>
        <fullName evidence="2 4">Uncharacterized protein</fullName>
    </submittedName>
</protein>
<evidence type="ECO:0000313" key="2">
    <source>
        <dbReference type="EMBL" id="VDP15871.1"/>
    </source>
</evidence>
<reference evidence="4" key="1">
    <citation type="submission" date="2016-06" db="UniProtKB">
        <authorList>
            <consortium name="WormBaseParasite"/>
        </authorList>
    </citation>
    <scope>IDENTIFICATION</scope>
</reference>
<name>A0A183IX68_9BILA</name>
<evidence type="ECO:0000313" key="3">
    <source>
        <dbReference type="Proteomes" id="UP000270296"/>
    </source>
</evidence>
<accession>A0A183IX68</accession>
<dbReference type="AlphaFoldDB" id="A0A183IX68"/>
<feature type="region of interest" description="Disordered" evidence="1">
    <location>
        <begin position="97"/>
        <end position="135"/>
    </location>
</feature>
<evidence type="ECO:0000313" key="4">
    <source>
        <dbReference type="WBParaSite" id="SBAD_0000852201-mRNA-1"/>
    </source>
</evidence>
<sequence length="135" mass="14679">MSPLPPDTGYQIVVHKGTKRCEPMLVTGQAIQPLVIYAFPRQPPITIGHPMREGSLFALKVSGRSEQHRFVEAQRTSLTRKHTALFASTEAMDANAEIDTLPLLPPPVPSPSIRSDNKSKAAANQVSTARPDDIA</sequence>
<dbReference type="WBParaSite" id="SBAD_0000852201-mRNA-1">
    <property type="protein sequence ID" value="SBAD_0000852201-mRNA-1"/>
    <property type="gene ID" value="SBAD_0000852201"/>
</dbReference>
<gene>
    <name evidence="2" type="ORF">SBAD_LOCUS8215</name>
</gene>
<reference evidence="2 3" key="2">
    <citation type="submission" date="2018-11" db="EMBL/GenBank/DDBJ databases">
        <authorList>
            <consortium name="Pathogen Informatics"/>
        </authorList>
    </citation>
    <scope>NUCLEOTIDE SEQUENCE [LARGE SCALE GENOMIC DNA]</scope>
</reference>
<organism evidence="4">
    <name type="scientific">Soboliphyme baturini</name>
    <dbReference type="NCBI Taxonomy" id="241478"/>
    <lineage>
        <taxon>Eukaryota</taxon>
        <taxon>Metazoa</taxon>
        <taxon>Ecdysozoa</taxon>
        <taxon>Nematoda</taxon>
        <taxon>Enoplea</taxon>
        <taxon>Dorylaimia</taxon>
        <taxon>Dioctophymatida</taxon>
        <taxon>Dioctophymatoidea</taxon>
        <taxon>Soboliphymatidae</taxon>
        <taxon>Soboliphyme</taxon>
    </lineage>
</organism>
<dbReference type="EMBL" id="UZAM01011379">
    <property type="protein sequence ID" value="VDP15871.1"/>
    <property type="molecule type" value="Genomic_DNA"/>
</dbReference>
<dbReference type="Proteomes" id="UP000270296">
    <property type="component" value="Unassembled WGS sequence"/>
</dbReference>
<evidence type="ECO:0000256" key="1">
    <source>
        <dbReference type="SAM" id="MobiDB-lite"/>
    </source>
</evidence>
<proteinExistence type="predicted"/>
<keyword evidence="3" id="KW-1185">Reference proteome</keyword>